<organism evidence="4 5">
    <name type="scientific">Parastrongyloides trichosuri</name>
    <name type="common">Possum-specific nematode worm</name>
    <dbReference type="NCBI Taxonomy" id="131310"/>
    <lineage>
        <taxon>Eukaryota</taxon>
        <taxon>Metazoa</taxon>
        <taxon>Ecdysozoa</taxon>
        <taxon>Nematoda</taxon>
        <taxon>Chromadorea</taxon>
        <taxon>Rhabditida</taxon>
        <taxon>Tylenchina</taxon>
        <taxon>Panagrolaimomorpha</taxon>
        <taxon>Strongyloidoidea</taxon>
        <taxon>Strongyloididae</taxon>
        <taxon>Parastrongyloides</taxon>
    </lineage>
</organism>
<evidence type="ECO:0000259" key="3">
    <source>
        <dbReference type="PROSITE" id="PS50238"/>
    </source>
</evidence>
<dbReference type="SUPFAM" id="SSF103657">
    <property type="entry name" value="BAR/IMD domain-like"/>
    <property type="match status" value="1"/>
</dbReference>
<dbReference type="PANTHER" id="PTHR14130:SF14">
    <property type="entry name" value="RHO GTPASE-ACTIVATING PROTEIN 92B"/>
    <property type="match status" value="1"/>
</dbReference>
<dbReference type="SUPFAM" id="SSF48350">
    <property type="entry name" value="GTPase activation domain, GAP"/>
    <property type="match status" value="1"/>
</dbReference>
<dbReference type="InterPro" id="IPR008936">
    <property type="entry name" value="Rho_GTPase_activation_prot"/>
</dbReference>
<dbReference type="STRING" id="131310.A0A0N4ZB13"/>
<dbReference type="GO" id="GO:0032956">
    <property type="term" value="P:regulation of actin cytoskeleton organization"/>
    <property type="evidence" value="ECO:0007669"/>
    <property type="project" value="TreeGrafter"/>
</dbReference>
<name>A0A0N4ZB13_PARTI</name>
<dbReference type="InterPro" id="IPR000198">
    <property type="entry name" value="RhoGAP_dom"/>
</dbReference>
<dbReference type="InterPro" id="IPR047165">
    <property type="entry name" value="RHG17/44/SH3BP1-like"/>
</dbReference>
<dbReference type="PROSITE" id="PS50238">
    <property type="entry name" value="RHOGAP"/>
    <property type="match status" value="1"/>
</dbReference>
<feature type="compositionally biased region" description="Polar residues" evidence="2">
    <location>
        <begin position="572"/>
        <end position="599"/>
    </location>
</feature>
<dbReference type="PANTHER" id="PTHR14130">
    <property type="entry name" value="3BP-1 RELATED RHOGAP"/>
    <property type="match status" value="1"/>
</dbReference>
<dbReference type="Gene3D" id="1.20.1270.60">
    <property type="entry name" value="Arfaptin homology (AH) domain/BAR domain"/>
    <property type="match status" value="1"/>
</dbReference>
<evidence type="ECO:0000313" key="5">
    <source>
        <dbReference type="WBParaSite" id="PTRK_0000472600.1"/>
    </source>
</evidence>
<feature type="region of interest" description="Disordered" evidence="2">
    <location>
        <begin position="549"/>
        <end position="610"/>
    </location>
</feature>
<dbReference type="InterPro" id="IPR027267">
    <property type="entry name" value="AH/BAR_dom_sf"/>
</dbReference>
<dbReference type="GO" id="GO:0007165">
    <property type="term" value="P:signal transduction"/>
    <property type="evidence" value="ECO:0007669"/>
    <property type="project" value="InterPro"/>
</dbReference>
<protein>
    <submittedName>
        <fullName evidence="5">Rho-GAP domain-containing protein</fullName>
    </submittedName>
</protein>
<reference evidence="5" key="1">
    <citation type="submission" date="2017-02" db="UniProtKB">
        <authorList>
            <consortium name="WormBaseParasite"/>
        </authorList>
    </citation>
    <scope>IDENTIFICATION</scope>
</reference>
<feature type="compositionally biased region" description="Basic and acidic residues" evidence="2">
    <location>
        <begin position="720"/>
        <end position="729"/>
    </location>
</feature>
<keyword evidence="1" id="KW-0343">GTPase activation</keyword>
<feature type="domain" description="Rho-GAP" evidence="3">
    <location>
        <begin position="261"/>
        <end position="449"/>
    </location>
</feature>
<dbReference type="Proteomes" id="UP000038045">
    <property type="component" value="Unplaced"/>
</dbReference>
<dbReference type="GO" id="GO:0005096">
    <property type="term" value="F:GTPase activator activity"/>
    <property type="evidence" value="ECO:0007669"/>
    <property type="project" value="UniProtKB-KW"/>
</dbReference>
<dbReference type="Gene3D" id="1.10.555.10">
    <property type="entry name" value="Rho GTPase activation protein"/>
    <property type="match status" value="1"/>
</dbReference>
<accession>A0A0N4ZB13</accession>
<feature type="region of interest" description="Disordered" evidence="2">
    <location>
        <begin position="698"/>
        <end position="736"/>
    </location>
</feature>
<dbReference type="SMART" id="SM00324">
    <property type="entry name" value="RhoGAP"/>
    <property type="match status" value="1"/>
</dbReference>
<dbReference type="Pfam" id="PF00620">
    <property type="entry name" value="RhoGAP"/>
    <property type="match status" value="1"/>
</dbReference>
<keyword evidence="4" id="KW-1185">Reference proteome</keyword>
<evidence type="ECO:0000313" key="4">
    <source>
        <dbReference type="Proteomes" id="UP000038045"/>
    </source>
</evidence>
<dbReference type="AlphaFoldDB" id="A0A0N4ZB13"/>
<evidence type="ECO:0000256" key="2">
    <source>
        <dbReference type="SAM" id="MobiDB-lite"/>
    </source>
</evidence>
<dbReference type="WBParaSite" id="PTRK_0000472600.1">
    <property type="protein sequence ID" value="PTRK_0000472600.1"/>
    <property type="gene ID" value="PTRK_0000472600"/>
</dbReference>
<dbReference type="GO" id="GO:0035020">
    <property type="term" value="P:regulation of Rac protein signal transduction"/>
    <property type="evidence" value="ECO:0007669"/>
    <property type="project" value="TreeGrafter"/>
</dbReference>
<proteinExistence type="predicted"/>
<evidence type="ECO:0000256" key="1">
    <source>
        <dbReference type="ARBA" id="ARBA00022468"/>
    </source>
</evidence>
<sequence>MDRIKDSMNNSVQKIRNLAGPKVSQTSAVNGSTPAFNKKEFLLTNSSLDIHNTRIGDSLKSIRDAMTKTIKSNVKEDNQEKKKKKLDLYQLAQQFFSEALFVQQHSIGLEKIFREAGSSYRDIVDNQVSMDSYVDENIIEKLTKNMEIGKEIIKNQNDLKKAVSSRDSIEKKMKTVNDEAKAIEYQTDFDSLVNKVDSLRESTLALMYTLKSREYQNAMLIRDFMQQHLDFYESSAKILKSRIEAVDRDIADFIRQPIFGVDIEEHCRKEGRKIAAPIQICAEVLSEVGMKEQGLFRVPGNQNKVKRLRAALDAGAEKEIDDFINDPHTICAVLKLYLRELPSKLFPKNMNGGYTKAVEMINEGKDEQLKFIYYLLNQMPEVNRDNIAYLMKFLRNVTEFEKVVNMNASNLALMLSPNLFEENCTDKNYNPNVGAKFCELLIIHANVLFTNYDFDYSRRKVTKTKAFGGHYGGSVASFDSEYAFTDSRMSSGNGNHNDRNSNNYSIFKENKSKKGPIFCEYDDGTDNNSGRISQGSSICSLSIDNTSIPNNRYQLEKPSRPPFPPPQRHFKNSSSDSDRITFSTSTTETASPQLSQKSNFSKHDPKNNVPEVYESYANSYPQSPPLSSRVDSISSIISGDDGFNTSKGESLPEGAVFLPTNLIQVNNSQENSHTQQYSNIYPSLNVINSQAGSLLINTGEPVKPMISPKPRKAPSPPQQKEAESAKRLSEVTVTKL</sequence>